<dbReference type="RefSeq" id="WP_219053343.1">
    <property type="nucleotide sequence ID" value="NZ_JAHWDP010000005.1"/>
</dbReference>
<sequence length="473" mass="50798">MKLNAIFVALCIFNFLNLKSQVGIGTTTPDPSSLLEITSSNKGMLTPRMSTIQRNAINSPAEGLLVYDTDLDAFYFYDTTNMSWIQLGSTTKRDNYVLVKSESDFPAPVAGVITLDTNVLYEINGLITLSSSIDLNGAYLIGLDSNEDVLLSIGGTIFTGSAGGSIRNVTLTAPGGVVFNLNNISGSENLVMQSTIIANSGNIGTIQGYNLVFMNIIQFSGNTTGITYSNVNDLLLNNLGWFGNNGGVYETFIGAFSLIEKVSGFSKVIGAAAAMDVTGITSISEDAVLESVVFSGGGNYINGNSPYIGYNFTNDWTVNCPGIPEETDKVATGYIYFNSENNITTNITTDNVPVKMEGITTAGEFFRMDDDGGTNNRIKYVGDKPRAFTVTCSATVERSSNGSRNVYSLIIFKNGNLIPSIISEQTFENGVSKGNFNLLGALTLASNDYIEVYVSTDNKNIDPTVKRFNLVIN</sequence>
<evidence type="ECO:0008006" key="4">
    <source>
        <dbReference type="Google" id="ProtNLM"/>
    </source>
</evidence>
<feature type="signal peptide" evidence="1">
    <location>
        <begin position="1"/>
        <end position="20"/>
    </location>
</feature>
<dbReference type="EMBL" id="JAHWDP010000005">
    <property type="protein sequence ID" value="MBW2938819.1"/>
    <property type="molecule type" value="Genomic_DNA"/>
</dbReference>
<proteinExistence type="predicted"/>
<accession>A0A9X1FRM4</accession>
<dbReference type="AlphaFoldDB" id="A0A9X1FRM4"/>
<dbReference type="Proteomes" id="UP001138686">
    <property type="component" value="Unassembled WGS sequence"/>
</dbReference>
<keyword evidence="1" id="KW-0732">Signal</keyword>
<evidence type="ECO:0000313" key="3">
    <source>
        <dbReference type="Proteomes" id="UP001138686"/>
    </source>
</evidence>
<name>A0A9X1FRM4_9FLAO</name>
<feature type="chain" id="PRO_5040896300" description="Cell wall anchor protein" evidence="1">
    <location>
        <begin position="21"/>
        <end position="473"/>
    </location>
</feature>
<keyword evidence="3" id="KW-1185">Reference proteome</keyword>
<comment type="caution">
    <text evidence="2">The sequence shown here is derived from an EMBL/GenBank/DDBJ whole genome shotgun (WGS) entry which is preliminary data.</text>
</comment>
<protein>
    <recommendedName>
        <fullName evidence="4">Cell wall anchor protein</fullName>
    </recommendedName>
</protein>
<organism evidence="2 3">
    <name type="scientific">Halomarinibacterium sedimenti</name>
    <dbReference type="NCBI Taxonomy" id="2857106"/>
    <lineage>
        <taxon>Bacteria</taxon>
        <taxon>Pseudomonadati</taxon>
        <taxon>Bacteroidota</taxon>
        <taxon>Flavobacteriia</taxon>
        <taxon>Flavobacteriales</taxon>
        <taxon>Flavobacteriaceae</taxon>
        <taxon>Halomarinibacterium</taxon>
    </lineage>
</organism>
<evidence type="ECO:0000256" key="1">
    <source>
        <dbReference type="SAM" id="SignalP"/>
    </source>
</evidence>
<reference evidence="2" key="1">
    <citation type="submission" date="2021-07" db="EMBL/GenBank/DDBJ databases">
        <title>Aureisphaera sp. CAU 1614 isolated from sea sediment.</title>
        <authorList>
            <person name="Kim W."/>
        </authorList>
    </citation>
    <scope>NUCLEOTIDE SEQUENCE</scope>
    <source>
        <strain evidence="2">CAU 1614</strain>
    </source>
</reference>
<evidence type="ECO:0000313" key="2">
    <source>
        <dbReference type="EMBL" id="MBW2938819.1"/>
    </source>
</evidence>
<gene>
    <name evidence="2" type="ORF">KXJ69_11920</name>
</gene>